<evidence type="ECO:0000313" key="2">
    <source>
        <dbReference type="Proteomes" id="UP000440578"/>
    </source>
</evidence>
<comment type="caution">
    <text evidence="1">The sequence shown here is derived from an EMBL/GenBank/DDBJ whole genome shotgun (WGS) entry which is preliminary data.</text>
</comment>
<keyword evidence="2" id="KW-1185">Reference proteome</keyword>
<evidence type="ECO:0000313" key="1">
    <source>
        <dbReference type="EMBL" id="KAF0289814.1"/>
    </source>
</evidence>
<dbReference type="Proteomes" id="UP000440578">
    <property type="component" value="Unassembled WGS sequence"/>
</dbReference>
<proteinExistence type="predicted"/>
<dbReference type="EMBL" id="VIIS01002001">
    <property type="protein sequence ID" value="KAF0289814.1"/>
    <property type="molecule type" value="Genomic_DNA"/>
</dbReference>
<name>A0A6A4VE40_AMPAM</name>
<dbReference type="AlphaFoldDB" id="A0A6A4VE40"/>
<accession>A0A6A4VE40</accession>
<organism evidence="1 2">
    <name type="scientific">Amphibalanus amphitrite</name>
    <name type="common">Striped barnacle</name>
    <name type="synonym">Balanus amphitrite</name>
    <dbReference type="NCBI Taxonomy" id="1232801"/>
    <lineage>
        <taxon>Eukaryota</taxon>
        <taxon>Metazoa</taxon>
        <taxon>Ecdysozoa</taxon>
        <taxon>Arthropoda</taxon>
        <taxon>Crustacea</taxon>
        <taxon>Multicrustacea</taxon>
        <taxon>Cirripedia</taxon>
        <taxon>Thoracica</taxon>
        <taxon>Thoracicalcarea</taxon>
        <taxon>Balanomorpha</taxon>
        <taxon>Balanoidea</taxon>
        <taxon>Balanidae</taxon>
        <taxon>Amphibalaninae</taxon>
        <taxon>Amphibalanus</taxon>
    </lineage>
</organism>
<protein>
    <submittedName>
        <fullName evidence="1">Uncharacterized protein</fullName>
    </submittedName>
</protein>
<sequence length="144" mass="16432">MDSREMRELAAMVASFDARTFDQIKPEVFIGFGMKNSHIYRQMFMPLTKNMSKVDRTWVINLSTAVKNRERILTGQLERDWVDPTLTLEQPALCCSAAHEAPWCPLSHQWLRRLRIGSATAVAVAGISESVIRISGLHIKRDNF</sequence>
<reference evidence="1 2" key="1">
    <citation type="submission" date="2019-07" db="EMBL/GenBank/DDBJ databases">
        <title>Draft genome assembly of a fouling barnacle, Amphibalanus amphitrite (Darwin, 1854): The first reference genome for Thecostraca.</title>
        <authorList>
            <person name="Kim W."/>
        </authorList>
    </citation>
    <scope>NUCLEOTIDE SEQUENCE [LARGE SCALE GENOMIC DNA]</scope>
    <source>
        <strain evidence="1">SNU_AA5</strain>
        <tissue evidence="1">Soma without cirri and trophi</tissue>
    </source>
</reference>
<gene>
    <name evidence="1" type="ORF">FJT64_011958</name>
</gene>